<dbReference type="KEGG" id="vg:40097252"/>
<protein>
    <submittedName>
        <fullName evidence="1">Uncharacterized protein</fullName>
    </submittedName>
</protein>
<name>A0A2H4PRI4_9CAUD</name>
<dbReference type="Gene3D" id="3.10.28.10">
    <property type="entry name" value="Homing endonucleases"/>
    <property type="match status" value="1"/>
</dbReference>
<proteinExistence type="predicted"/>
<evidence type="ECO:0000313" key="2">
    <source>
        <dbReference type="Proteomes" id="UP000241842"/>
    </source>
</evidence>
<dbReference type="InterPro" id="IPR027434">
    <property type="entry name" value="Homing_endonucl"/>
</dbReference>
<reference evidence="2" key="1">
    <citation type="submission" date="2017-10" db="EMBL/GenBank/DDBJ databases">
        <title>Isolation and characterization of a group of new proteus bacteriophages.</title>
        <authorList>
            <person name="Kozlova Y.N."/>
            <person name="Morozova V.V."/>
            <person name="Babkin I.V."/>
            <person name="Tikunova N.V."/>
            <person name="Bokovaya O.V."/>
            <person name="Shedko E.D."/>
        </authorList>
    </citation>
    <scope>NUCLEOTIDE SEQUENCE [LARGE SCALE GENOMIC DNA]</scope>
</reference>
<organism evidence="1 2">
    <name type="scientific">Proteus phage PM135</name>
    <dbReference type="NCBI Taxonomy" id="2048008"/>
    <lineage>
        <taxon>Viruses</taxon>
        <taxon>Duplodnaviria</taxon>
        <taxon>Heunggongvirae</taxon>
        <taxon>Uroviricota</taxon>
        <taxon>Caudoviricetes</taxon>
        <taxon>Demerecviridae</taxon>
        <taxon>Novosibvirus</taxon>
        <taxon>Novosibvirus PM135</taxon>
    </lineage>
</organism>
<dbReference type="GeneID" id="40097252"/>
<evidence type="ECO:0000313" key="1">
    <source>
        <dbReference type="EMBL" id="ATW69915.1"/>
    </source>
</evidence>
<accession>A0A2H4PRI4</accession>
<dbReference type="OrthoDB" id="28110at10239"/>
<keyword evidence="2" id="KW-1185">Reference proteome</keyword>
<sequence>MEINKDNYDKLKKDKLTRAKIAEVFGIPEWKLKKLIAKEGWGRKVPKYVYNGCFSSLTEESAYWLGFLYADGCVDTRGRVRLMLQEGDVRHLEKFAAFTNSTEFTIQECNGYKRRAIEFTSREMCKDLEKYSIVPNKTLSTVIPDISVFGKYLRDFLRGLFDGDGTISESFSNVNSRTATLYTGFSISKPNMIWLDKVLSEVVNVTYKSYEKANIFTITLNTNKSVDLLHYMYANTAESCRLDRKYALYEDIVINGNRKTR</sequence>
<dbReference type="Proteomes" id="UP000241842">
    <property type="component" value="Segment"/>
</dbReference>
<dbReference type="EMBL" id="MG030347">
    <property type="protein sequence ID" value="ATW69915.1"/>
    <property type="molecule type" value="Genomic_DNA"/>
</dbReference>
<dbReference type="RefSeq" id="YP_009620599.1">
    <property type="nucleotide sequence ID" value="NC_042090.1"/>
</dbReference>